<proteinExistence type="predicted"/>
<dbReference type="AlphaFoldDB" id="A0A9Q1CCJ1"/>
<protein>
    <submittedName>
        <fullName evidence="1">Uncharacterized protein</fullName>
    </submittedName>
</protein>
<name>A0A9Q1CCJ1_HOLLE</name>
<gene>
    <name evidence="1" type="ORF">HOLleu_13484</name>
</gene>
<evidence type="ECO:0000313" key="2">
    <source>
        <dbReference type="Proteomes" id="UP001152320"/>
    </source>
</evidence>
<evidence type="ECO:0000313" key="1">
    <source>
        <dbReference type="EMBL" id="KAJ8042430.1"/>
    </source>
</evidence>
<dbReference type="EMBL" id="JAIZAY010000005">
    <property type="protein sequence ID" value="KAJ8042430.1"/>
    <property type="molecule type" value="Genomic_DNA"/>
</dbReference>
<keyword evidence="2" id="KW-1185">Reference proteome</keyword>
<reference evidence="1" key="1">
    <citation type="submission" date="2021-10" db="EMBL/GenBank/DDBJ databases">
        <title>Tropical sea cucumber genome reveals ecological adaptation and Cuvierian tubules defense mechanism.</title>
        <authorList>
            <person name="Chen T."/>
        </authorList>
    </citation>
    <scope>NUCLEOTIDE SEQUENCE</scope>
    <source>
        <strain evidence="1">Nanhai2018</strain>
        <tissue evidence="1">Muscle</tissue>
    </source>
</reference>
<comment type="caution">
    <text evidence="1">The sequence shown here is derived from an EMBL/GenBank/DDBJ whole genome shotgun (WGS) entry which is preliminary data.</text>
</comment>
<dbReference type="Proteomes" id="UP001152320">
    <property type="component" value="Chromosome 5"/>
</dbReference>
<sequence>MSLNGHISSVFKNALSPLCTFILIRKYLTQNAAEQLVQACVTLRLDMGNSLLCG</sequence>
<accession>A0A9Q1CCJ1</accession>
<organism evidence="1 2">
    <name type="scientific">Holothuria leucospilota</name>
    <name type="common">Black long sea cucumber</name>
    <name type="synonym">Mertensiothuria leucospilota</name>
    <dbReference type="NCBI Taxonomy" id="206669"/>
    <lineage>
        <taxon>Eukaryota</taxon>
        <taxon>Metazoa</taxon>
        <taxon>Echinodermata</taxon>
        <taxon>Eleutherozoa</taxon>
        <taxon>Echinozoa</taxon>
        <taxon>Holothuroidea</taxon>
        <taxon>Aspidochirotacea</taxon>
        <taxon>Aspidochirotida</taxon>
        <taxon>Holothuriidae</taxon>
        <taxon>Holothuria</taxon>
    </lineage>
</organism>